<reference evidence="1" key="1">
    <citation type="submission" date="2013-07" db="EMBL/GenBank/DDBJ databases">
        <title>Sub-species coevolution in mutualistic symbiosis.</title>
        <authorList>
            <person name="Murfin K."/>
            <person name="Klassen J."/>
            <person name="Lee M."/>
            <person name="Forst S."/>
            <person name="Stock P."/>
            <person name="Goodrich-Blair H."/>
        </authorList>
    </citation>
    <scope>NUCLEOTIDE SEQUENCE [LARGE SCALE GENOMIC DNA]</scope>
    <source>
        <strain evidence="1">Intermedium</strain>
    </source>
</reference>
<dbReference type="SUPFAM" id="SSF100950">
    <property type="entry name" value="NagB/RpiA/CoA transferase-like"/>
    <property type="match status" value="1"/>
</dbReference>
<dbReference type="AlphaFoldDB" id="A0A077Q6E4"/>
<gene>
    <name evidence="1" type="ORF">XBI1_1570111</name>
</gene>
<dbReference type="InterPro" id="IPR037171">
    <property type="entry name" value="NagB/RpiA_transferase-like"/>
</dbReference>
<evidence type="ECO:0000313" key="1">
    <source>
        <dbReference type="EMBL" id="CDH31637.1"/>
    </source>
</evidence>
<protein>
    <submittedName>
        <fullName evidence="1">Uncharacterized protein</fullName>
    </submittedName>
</protein>
<sequence>MLGLGEFDEDGNVNISHLGGKFYGVGGFIDISQLIDKISFCFRKKKALKRLSHISFRASDKRC</sequence>
<dbReference type="Proteomes" id="UP000028480">
    <property type="component" value="Unassembled WGS sequence"/>
</dbReference>
<name>A0A077Q6E4_XENBV</name>
<comment type="caution">
    <text evidence="1">The sequence shown here is derived from an EMBL/GenBank/DDBJ whole genome shotgun (WGS) entry which is preliminary data.</text>
</comment>
<dbReference type="HOGENOM" id="CLU_208020_0_0_6"/>
<organism evidence="1">
    <name type="scientific">Xenorhabdus bovienii str. Intermedium</name>
    <dbReference type="NCBI Taxonomy" id="1379677"/>
    <lineage>
        <taxon>Bacteria</taxon>
        <taxon>Pseudomonadati</taxon>
        <taxon>Pseudomonadota</taxon>
        <taxon>Gammaproteobacteria</taxon>
        <taxon>Enterobacterales</taxon>
        <taxon>Morganellaceae</taxon>
        <taxon>Xenorhabdus</taxon>
    </lineage>
</organism>
<dbReference type="Gene3D" id="3.40.1080.10">
    <property type="entry name" value="Glutaconate Coenzyme A-transferase"/>
    <property type="match status" value="1"/>
</dbReference>
<accession>A0A077Q6E4</accession>
<dbReference type="EMBL" id="CBTB010000065">
    <property type="protein sequence ID" value="CDH31637.1"/>
    <property type="molecule type" value="Genomic_DNA"/>
</dbReference>
<proteinExistence type="predicted"/>